<evidence type="ECO:0000313" key="2">
    <source>
        <dbReference type="Proteomes" id="UP000618818"/>
    </source>
</evidence>
<gene>
    <name evidence="1" type="ORF">IEZ26_04550</name>
</gene>
<comment type="caution">
    <text evidence="1">The sequence shown here is derived from an EMBL/GenBank/DDBJ whole genome shotgun (WGS) entry which is preliminary data.</text>
</comment>
<evidence type="ECO:0000313" key="1">
    <source>
        <dbReference type="EMBL" id="MBD3923882.1"/>
    </source>
</evidence>
<sequence length="145" mass="16177">MTVHRASSMSRATVVLRYRVPIAQQRDFAERMGEIARATLNERHNRRLSDVSMTLLQPVFGTEPPTWELHIDFPSLQVAGFWVDHLHAVTLPPQVGAEMPAQHIFAALRSPVLQVELVTSEALPIYRSIELAVTDKSPDAGVGRT</sequence>
<dbReference type="RefSeq" id="WP_191193710.1">
    <property type="nucleotide sequence ID" value="NZ_JACXYZ010000001.1"/>
</dbReference>
<accession>A0ABR8N6V8</accession>
<proteinExistence type="predicted"/>
<dbReference type="EMBL" id="JACXYZ010000001">
    <property type="protein sequence ID" value="MBD3923882.1"/>
    <property type="molecule type" value="Genomic_DNA"/>
</dbReference>
<protein>
    <submittedName>
        <fullName evidence="1">Uncharacterized protein</fullName>
    </submittedName>
</protein>
<keyword evidence="2" id="KW-1185">Reference proteome</keyword>
<name>A0ABR8N6V8_9ACTN</name>
<organism evidence="1 2">
    <name type="scientific">Nocardioides cavernae</name>
    <dbReference type="NCBI Taxonomy" id="1921566"/>
    <lineage>
        <taxon>Bacteria</taxon>
        <taxon>Bacillati</taxon>
        <taxon>Actinomycetota</taxon>
        <taxon>Actinomycetes</taxon>
        <taxon>Propionibacteriales</taxon>
        <taxon>Nocardioidaceae</taxon>
        <taxon>Nocardioides</taxon>
    </lineage>
</organism>
<dbReference type="Proteomes" id="UP000618818">
    <property type="component" value="Unassembled WGS sequence"/>
</dbReference>
<reference evidence="1 2" key="1">
    <citation type="submission" date="2020-09" db="EMBL/GenBank/DDBJ databases">
        <title>novel species in genus Nocardioides.</title>
        <authorList>
            <person name="Zhang G."/>
        </authorList>
    </citation>
    <scope>NUCLEOTIDE SEQUENCE [LARGE SCALE GENOMIC DNA]</scope>
    <source>
        <strain evidence="1 2">KCTC 39551</strain>
    </source>
</reference>